<proteinExistence type="predicted"/>
<dbReference type="FunFam" id="3.40.50.880:FF:000030">
    <property type="entry name" value="Gamma-glutamyl-gamma-aminobutyrate hydrolase PuuD"/>
    <property type="match status" value="1"/>
</dbReference>
<organism evidence="1 2">
    <name type="scientific">Metabacillus mangrovi</name>
    <dbReference type="NCBI Taxonomy" id="1491830"/>
    <lineage>
        <taxon>Bacteria</taxon>
        <taxon>Bacillati</taxon>
        <taxon>Bacillota</taxon>
        <taxon>Bacilli</taxon>
        <taxon>Bacillales</taxon>
        <taxon>Bacillaceae</taxon>
        <taxon>Metabacillus</taxon>
    </lineage>
</organism>
<name>A0A7X2S6L9_9BACI</name>
<dbReference type="PANTHER" id="PTHR43235">
    <property type="entry name" value="GLUTAMINE AMIDOTRANSFERASE PB2B2.05-RELATED"/>
    <property type="match status" value="1"/>
</dbReference>
<dbReference type="OrthoDB" id="9813383at2"/>
<keyword evidence="1" id="KW-0378">Hydrolase</keyword>
<dbReference type="InterPro" id="IPR044668">
    <property type="entry name" value="PuuD-like"/>
</dbReference>
<evidence type="ECO:0000313" key="1">
    <source>
        <dbReference type="EMBL" id="MTH54218.1"/>
    </source>
</evidence>
<dbReference type="AlphaFoldDB" id="A0A7X2S6L9"/>
<evidence type="ECO:0000313" key="2">
    <source>
        <dbReference type="Proteomes" id="UP000434639"/>
    </source>
</evidence>
<dbReference type="InterPro" id="IPR011697">
    <property type="entry name" value="Peptidase_C26"/>
</dbReference>
<dbReference type="InterPro" id="IPR029062">
    <property type="entry name" value="Class_I_gatase-like"/>
</dbReference>
<dbReference type="Gene3D" id="3.40.50.880">
    <property type="match status" value="1"/>
</dbReference>
<dbReference type="PANTHER" id="PTHR43235:SF1">
    <property type="entry name" value="GLUTAMINE AMIDOTRANSFERASE PB2B2.05-RELATED"/>
    <property type="match status" value="1"/>
</dbReference>
<reference evidence="1 2" key="1">
    <citation type="journal article" date="2017" name="Int. J. Syst. Evol. Microbiol.">
        <title>Bacillus mangrovi sp. nov., isolated from a sediment sample from a mangrove forest.</title>
        <authorList>
            <person name="Gupta V."/>
            <person name="Singh P.K."/>
            <person name="Korpole S."/>
            <person name="Tanuku N.R.S."/>
            <person name="Pinnaka A.K."/>
        </authorList>
    </citation>
    <scope>NUCLEOTIDE SEQUENCE [LARGE SCALE GENOMIC DNA]</scope>
    <source>
        <strain evidence="1 2">KCTC 33872</strain>
    </source>
</reference>
<dbReference type="EMBL" id="WMIB01000012">
    <property type="protein sequence ID" value="MTH54218.1"/>
    <property type="molecule type" value="Genomic_DNA"/>
</dbReference>
<keyword evidence="2" id="KW-1185">Reference proteome</keyword>
<sequence>MYMSRKPIIGITGSQKDVKGIDHSFVHSKYPEAVIRAGGIPVILPIGNDETAKRWIDVIDGLLLSGGEDVDPQSYGANPHPELGPVTLERDETEIALVKEAEKKRTPIFAICRGIASLNTALGGTLTQDIHSQLDEGIKHHQEGSRINASHDCEIEEGSRLHSILGDTQVSINSMHHQALAHVAENLKVVARAPDGVIEAVEGTEKDWSVLAVQWHPEEMAVKYENMQRMFDVFVKECTEEEAVPS</sequence>
<comment type="caution">
    <text evidence="1">The sequence shown here is derived from an EMBL/GenBank/DDBJ whole genome shotgun (WGS) entry which is preliminary data.</text>
</comment>
<dbReference type="GO" id="GO:0033969">
    <property type="term" value="F:gamma-glutamyl-gamma-aminobutyrate hydrolase activity"/>
    <property type="evidence" value="ECO:0007669"/>
    <property type="project" value="TreeGrafter"/>
</dbReference>
<dbReference type="GO" id="GO:0005829">
    <property type="term" value="C:cytosol"/>
    <property type="evidence" value="ECO:0007669"/>
    <property type="project" value="TreeGrafter"/>
</dbReference>
<dbReference type="SUPFAM" id="SSF52317">
    <property type="entry name" value="Class I glutamine amidotransferase-like"/>
    <property type="match status" value="1"/>
</dbReference>
<dbReference type="Proteomes" id="UP000434639">
    <property type="component" value="Unassembled WGS sequence"/>
</dbReference>
<dbReference type="GO" id="GO:0006598">
    <property type="term" value="P:polyamine catabolic process"/>
    <property type="evidence" value="ECO:0007669"/>
    <property type="project" value="TreeGrafter"/>
</dbReference>
<dbReference type="Pfam" id="PF07722">
    <property type="entry name" value="Peptidase_C26"/>
    <property type="match status" value="1"/>
</dbReference>
<dbReference type="PROSITE" id="PS51273">
    <property type="entry name" value="GATASE_TYPE_1"/>
    <property type="match status" value="1"/>
</dbReference>
<dbReference type="CDD" id="cd01745">
    <property type="entry name" value="GATase1_2"/>
    <property type="match status" value="1"/>
</dbReference>
<accession>A0A7X2S6L9</accession>
<protein>
    <submittedName>
        <fullName evidence="1">Gamma-glutamyl-gamma-aminobutyrate hydrolase family protein</fullName>
    </submittedName>
</protein>
<gene>
    <name evidence="1" type="ORF">GKZ89_12475</name>
</gene>